<evidence type="ECO:0000313" key="1">
    <source>
        <dbReference type="EMBL" id="CRQ15086.1"/>
    </source>
</evidence>
<dbReference type="InterPro" id="IPR027961">
    <property type="entry name" value="DUF4442"/>
</dbReference>
<protein>
    <submittedName>
        <fullName evidence="3">DUF4442 domain-containing protein</fullName>
    </submittedName>
</protein>
<dbReference type="SUPFAM" id="SSF54637">
    <property type="entry name" value="Thioesterase/thiol ester dehydrase-isomerase"/>
    <property type="match status" value="1"/>
</dbReference>
<evidence type="ECO:0000313" key="3">
    <source>
        <dbReference type="EMBL" id="MZZ14968.1"/>
    </source>
</evidence>
<sequence length="160" mass="18358">MPVWSRARKARLLRFAMNLYPPFLGAGIRVRHIAGDFREVRVRMGLNRLNRNYVGTQFGGSLYAMTDPFFMLMLMENLGRDYVVWDKAANIEFVSPGKGPVHAHFSIDQKLLDEVRERTAGGEKYLPRLHAEVRDDAGTLVARVQKTLYVRLKPRLRNAA</sequence>
<dbReference type="EMBL" id="WXZT01000015">
    <property type="protein sequence ID" value="MZZ14968.1"/>
    <property type="molecule type" value="Genomic_DNA"/>
</dbReference>
<evidence type="ECO:0000313" key="6">
    <source>
        <dbReference type="Proteomes" id="UP000284767"/>
    </source>
</evidence>
<evidence type="ECO:0000313" key="8">
    <source>
        <dbReference type="Proteomes" id="UP000644192"/>
    </source>
</evidence>
<evidence type="ECO:0000313" key="4">
    <source>
        <dbReference type="EMBL" id="RPM18113.1"/>
    </source>
</evidence>
<dbReference type="OMA" id="WRTRNYV"/>
<dbReference type="Proteomes" id="UP000284767">
    <property type="component" value="Unassembled WGS sequence"/>
</dbReference>
<reference evidence="5" key="1">
    <citation type="submission" date="2015-06" db="EMBL/GenBank/DDBJ databases">
        <authorList>
            <person name="Radhakrishnan Rajesh"/>
            <person name="Underwood Anthony"/>
            <person name="Al-Shahib Ali"/>
        </authorList>
    </citation>
    <scope>NUCLEOTIDE SEQUENCE [LARGE SCALE GENOMIC DNA]</scope>
    <source>
        <strain evidence="5">P19_London_7_VIM_2_05_10</strain>
    </source>
</reference>
<evidence type="ECO:0000313" key="5">
    <source>
        <dbReference type="Proteomes" id="UP000045039"/>
    </source>
</evidence>
<dbReference type="Proteomes" id="UP000433532">
    <property type="component" value="Unassembled WGS sequence"/>
</dbReference>
<dbReference type="Pfam" id="PF14539">
    <property type="entry name" value="DUF4442"/>
    <property type="match status" value="1"/>
</dbReference>
<organism evidence="3 8">
    <name type="scientific">Pseudomonas aeruginosa</name>
    <dbReference type="NCBI Taxonomy" id="287"/>
    <lineage>
        <taxon>Bacteria</taxon>
        <taxon>Pseudomonadati</taxon>
        <taxon>Pseudomonadota</taxon>
        <taxon>Gammaproteobacteria</taxon>
        <taxon>Pseudomonadales</taxon>
        <taxon>Pseudomonadaceae</taxon>
        <taxon>Pseudomonas</taxon>
    </lineage>
</organism>
<accession>A0A0C7D8L8</accession>
<evidence type="ECO:0000313" key="7">
    <source>
        <dbReference type="Proteomes" id="UP000433532"/>
    </source>
</evidence>
<evidence type="ECO:0000313" key="2">
    <source>
        <dbReference type="EMBL" id="MUI35820.1"/>
    </source>
</evidence>
<dbReference type="SMR" id="A0A0C7D8L8"/>
<reference evidence="4 6" key="4">
    <citation type="submission" date="2019-01" db="EMBL/GenBank/DDBJ databases">
        <title>The Pseudomonas aeruginosa pan-genome provides new insights on its population structure, horizontal gene transfer and pathogenicity.</title>
        <authorList>
            <person name="Freschi L."/>
            <person name="Vincent A.T."/>
            <person name="Jeukens J."/>
            <person name="Emond-Rheault J.-G."/>
            <person name="Kukavica-Ibrulj I."/>
            <person name="Dupont M.-J."/>
            <person name="Charette S.J."/>
            <person name="Boyle B."/>
            <person name="Levesque R.C."/>
        </authorList>
    </citation>
    <scope>NUCLEOTIDE SEQUENCE [LARGE SCALE GENOMIC DNA]</scope>
    <source>
        <strain evidence="4 6">PA-W36</strain>
    </source>
</reference>
<name>A0A0C7D8L8_PSEAI</name>
<reference evidence="1" key="2">
    <citation type="submission" date="2015-06" db="EMBL/GenBank/DDBJ databases">
        <authorList>
            <person name="Radhakrishnan R."/>
            <person name="Underwood A."/>
            <person name="Al-Shahib A."/>
        </authorList>
    </citation>
    <scope>NUCLEOTIDE SEQUENCE</scope>
    <source>
        <strain evidence="1">P19_London_7_VIM_2_05_10</strain>
    </source>
</reference>
<dbReference type="Gene3D" id="3.10.129.10">
    <property type="entry name" value="Hotdog Thioesterase"/>
    <property type="match status" value="1"/>
</dbReference>
<comment type="caution">
    <text evidence="3">The sequence shown here is derived from an EMBL/GenBank/DDBJ whole genome shotgun (WGS) entry which is preliminary data.</text>
</comment>
<proteinExistence type="predicted"/>
<dbReference type="AlphaFoldDB" id="A0A0C7D8L8"/>
<dbReference type="InterPro" id="IPR029069">
    <property type="entry name" value="HotDog_dom_sf"/>
</dbReference>
<dbReference type="EMBL" id="WOAD01000008">
    <property type="protein sequence ID" value="MUI35820.1"/>
    <property type="molecule type" value="Genomic_DNA"/>
</dbReference>
<accession>A0A1S1C1I0</accession>
<dbReference type="RefSeq" id="WP_003099189.1">
    <property type="nucleotide sequence ID" value="NZ_AP014839.1"/>
</dbReference>
<gene>
    <name evidence="2" type="ORF">GNQ48_12440</name>
    <name evidence="3" type="ORF">GUL26_22205</name>
    <name evidence="4" type="ORF">IPC1295_10980</name>
    <name evidence="1" type="ORF">PAERUG_P19_London_7_VIM_2_05_10_06960</name>
</gene>
<dbReference type="Proteomes" id="UP000644192">
    <property type="component" value="Unassembled WGS sequence"/>
</dbReference>
<reference evidence="2 7" key="5">
    <citation type="submission" date="2019-11" db="EMBL/GenBank/DDBJ databases">
        <title>Genomes of ocular Pseudomonas aeruginosa isolates.</title>
        <authorList>
            <person name="Khan M."/>
            <person name="Rice S.A."/>
            <person name="Willcox M.D.P."/>
            <person name="Stapleton F."/>
        </authorList>
    </citation>
    <scope>NUCLEOTIDE SEQUENCE [LARGE SCALE GENOMIC DNA]</scope>
    <source>
        <strain evidence="2 7">PA221</strain>
    </source>
</reference>
<dbReference type="EMBL" id="NSNE01000005">
    <property type="protein sequence ID" value="RPM18113.1"/>
    <property type="molecule type" value="Genomic_DNA"/>
</dbReference>
<reference evidence="3" key="6">
    <citation type="submission" date="2020-01" db="EMBL/GenBank/DDBJ databases">
        <title>Bacteria Cultured from War Wounds Associated with the Conflict in Eastern Ukraine.</title>
        <authorList>
            <person name="Snesrud E."/>
            <person name="Galac M.R."/>
            <person name="Mc Gann P."/>
            <person name="Valentine K."/>
            <person name="Viacheslav K."/>
        </authorList>
    </citation>
    <scope>NUCLEOTIDE SEQUENCE</scope>
    <source>
        <strain evidence="3">VNMU148</strain>
    </source>
</reference>
<reference evidence="4 6" key="3">
    <citation type="submission" date="2017-08" db="EMBL/GenBank/DDBJ databases">
        <authorList>
            <person name="Feschi L."/>
            <person name="Jeukens J."/>
            <person name="Emond-Rheault J.-G."/>
            <person name="Kukavica-Ibrulj I."/>
            <person name="Boyle B."/>
            <person name="Levesque R.C."/>
        </authorList>
    </citation>
    <scope>NUCLEOTIDE SEQUENCE [LARGE SCALE GENOMIC DNA]</scope>
    <source>
        <strain evidence="4 6">PA-W36</strain>
    </source>
</reference>
<dbReference type="Proteomes" id="UP000045039">
    <property type="component" value="Unassembled WGS sequence"/>
</dbReference>
<dbReference type="EMBL" id="CVVU01000278">
    <property type="protein sequence ID" value="CRQ15086.1"/>
    <property type="molecule type" value="Genomic_DNA"/>
</dbReference>